<dbReference type="EMBL" id="JBHLTF010000031">
    <property type="protein sequence ID" value="MFC0718168.1"/>
    <property type="molecule type" value="Genomic_DNA"/>
</dbReference>
<accession>A0ABV6SXI6</accession>
<protein>
    <submittedName>
        <fullName evidence="1">Uncharacterized protein</fullName>
    </submittedName>
</protein>
<proteinExistence type="predicted"/>
<dbReference type="Proteomes" id="UP001589898">
    <property type="component" value="Unassembled WGS sequence"/>
</dbReference>
<evidence type="ECO:0000313" key="2">
    <source>
        <dbReference type="Proteomes" id="UP001589898"/>
    </source>
</evidence>
<dbReference type="RefSeq" id="WP_189494282.1">
    <property type="nucleotide sequence ID" value="NZ_BMZT01000001.1"/>
</dbReference>
<sequence length="207" mass="22543">MSSPDSSLLALVERIRAKAPEYVDLMAAESEADFDKAFDAILERSLHHLETNGKNLASLDENGLTAVLAGALSVPGLSVSQEANSNGHVDITISANYCSPMRKKLGEAKVYGGPEYHLKGLNQLLARYSTGHECRGLVIAYVKQQNIKGLIEKVRDKMDADLPEHQQGKTMDHPCKWHFLSRHLHSSGEVLEVGHAGCNLHIDGHGA</sequence>
<evidence type="ECO:0000313" key="1">
    <source>
        <dbReference type="EMBL" id="MFC0718168.1"/>
    </source>
</evidence>
<name>A0ABV6SXI6_9GAMM</name>
<keyword evidence="2" id="KW-1185">Reference proteome</keyword>
<reference evidence="1 2" key="1">
    <citation type="submission" date="2024-09" db="EMBL/GenBank/DDBJ databases">
        <authorList>
            <person name="Sun Q."/>
            <person name="Mori K."/>
        </authorList>
    </citation>
    <scope>NUCLEOTIDE SEQUENCE [LARGE SCALE GENOMIC DNA]</scope>
    <source>
        <strain evidence="1 2">KCTC 52403</strain>
    </source>
</reference>
<gene>
    <name evidence="1" type="ORF">ACFFFU_10460</name>
</gene>
<comment type="caution">
    <text evidence="1">The sequence shown here is derived from an EMBL/GenBank/DDBJ whole genome shotgun (WGS) entry which is preliminary data.</text>
</comment>
<organism evidence="1 2">
    <name type="scientific">Luteimonas padinae</name>
    <dbReference type="NCBI Taxonomy" id="1714359"/>
    <lineage>
        <taxon>Bacteria</taxon>
        <taxon>Pseudomonadati</taxon>
        <taxon>Pseudomonadota</taxon>
        <taxon>Gammaproteobacteria</taxon>
        <taxon>Lysobacterales</taxon>
        <taxon>Lysobacteraceae</taxon>
        <taxon>Luteimonas</taxon>
    </lineage>
</organism>